<dbReference type="PANTHER" id="PTHR38469:SF1">
    <property type="entry name" value="PERIPLASMIC PEPTIDASE SUBFAMILY S1B"/>
    <property type="match status" value="1"/>
</dbReference>
<feature type="coiled-coil region" evidence="6">
    <location>
        <begin position="323"/>
        <end position="369"/>
    </location>
</feature>
<evidence type="ECO:0000256" key="4">
    <source>
        <dbReference type="ARBA" id="ARBA00022729"/>
    </source>
</evidence>
<evidence type="ECO:0000256" key="5">
    <source>
        <dbReference type="ARBA" id="ARBA00022801"/>
    </source>
</evidence>
<dbReference type="Pfam" id="PF10459">
    <property type="entry name" value="Peptidase_S46"/>
    <property type="match status" value="1"/>
</dbReference>
<dbReference type="PANTHER" id="PTHR38469">
    <property type="entry name" value="PERIPLASMIC PEPTIDASE SUBFAMILY S1B"/>
    <property type="match status" value="1"/>
</dbReference>
<dbReference type="InterPro" id="IPR043504">
    <property type="entry name" value="Peptidase_S1_PA_chymotrypsin"/>
</dbReference>
<evidence type="ECO:0008006" key="8">
    <source>
        <dbReference type="Google" id="ProtNLM"/>
    </source>
</evidence>
<reference evidence="7" key="1">
    <citation type="submission" date="2018-06" db="EMBL/GenBank/DDBJ databases">
        <authorList>
            <person name="Zhirakovskaya E."/>
        </authorList>
    </citation>
    <scope>NUCLEOTIDE SEQUENCE</scope>
</reference>
<evidence type="ECO:0000256" key="3">
    <source>
        <dbReference type="ARBA" id="ARBA00022670"/>
    </source>
</evidence>
<protein>
    <recommendedName>
        <fullName evidence="8">Dipeptidyl-peptidase</fullName>
    </recommendedName>
</protein>
<evidence type="ECO:0000256" key="2">
    <source>
        <dbReference type="ARBA" id="ARBA00022438"/>
    </source>
</evidence>
<evidence type="ECO:0000256" key="6">
    <source>
        <dbReference type="SAM" id="Coils"/>
    </source>
</evidence>
<dbReference type="SUPFAM" id="SSF50494">
    <property type="entry name" value="Trypsin-like serine proteases"/>
    <property type="match status" value="1"/>
</dbReference>
<keyword evidence="4" id="KW-0732">Signal</keyword>
<dbReference type="Gene3D" id="2.40.10.10">
    <property type="entry name" value="Trypsin-like serine proteases"/>
    <property type="match status" value="1"/>
</dbReference>
<name>A0A3B1D3U1_9ZZZZ</name>
<dbReference type="GO" id="GO:0070009">
    <property type="term" value="F:serine-type aminopeptidase activity"/>
    <property type="evidence" value="ECO:0007669"/>
    <property type="project" value="InterPro"/>
</dbReference>
<keyword evidence="5" id="KW-0378">Hydrolase</keyword>
<dbReference type="InterPro" id="IPR009003">
    <property type="entry name" value="Peptidase_S1_PA"/>
</dbReference>
<sequence length="721" mass="82409">MLKSKRILKIILIVTSLLAIVLNAEEGQYPLSSISKLDLKKAGLLIDQSEIYNPNGISLIDALVKVNGCTGSFVSPDGLIITNHHCAFGAVNAASTPEHNYLEKGFLAESRDKEIHAKGYKVKITESYKDVSEIILKAVKGIDDLEKRMKIISKKMREIGEKATDKENSIEASVSEMFPGQSYILFKYRIIEDVRLVYVPPRTIGEFGGETDNWVWPRHTGDFTFMRAYVAPDGSSAEYSEENVPFKPKKFLEVNPNGVDEGDFAFVLGYPGRTYRNLPSQFIAYQYKYQLPYISSLYEWTIKLIEAKTEGNEEMTLAYSTHIKRLSNTMKNYKGKIQGLRNTQLIAAKQKEEKDIQEFIKANKKLSEKYGNLFSDIDKIYTKKDEIAKANLWLSRLYSLSDNFKLARFVIQYAEQKEKDNSKRKTSFKDENIEKSIRRLDKIFKISMKEIEQELLTKMICDAINFSETSRIKAVDNSFNKNADRSDVMKFVEDNFMSAEITKRKNFDELLNMSLEELNELDNSLIKFALELNKQYKELKHENNKINGALSKLLPRFNEVKREWKKTLFIPDANGTLRLTYGYIKGYSPRDAIYAAPITTLKGVIEKSYLGSEYAIPPKLKELYKTKDFGQFYNSKLKSIPVGLLYNMDTTGGNSGSPILDANGKLVGVNFDRAYEATINDYAWNDAYSRSIGVDIRYVLWITQKLGSADFLLREMGVEVK</sequence>
<accession>A0A3B1D3U1</accession>
<keyword evidence="3" id="KW-0645">Protease</keyword>
<organism evidence="7">
    <name type="scientific">hydrothermal vent metagenome</name>
    <dbReference type="NCBI Taxonomy" id="652676"/>
    <lineage>
        <taxon>unclassified sequences</taxon>
        <taxon>metagenomes</taxon>
        <taxon>ecological metagenomes</taxon>
    </lineage>
</organism>
<dbReference type="GO" id="GO:0008239">
    <property type="term" value="F:dipeptidyl-peptidase activity"/>
    <property type="evidence" value="ECO:0007669"/>
    <property type="project" value="InterPro"/>
</dbReference>
<dbReference type="AlphaFoldDB" id="A0A3B1D3U1"/>
<comment type="similarity">
    <text evidence="1">Belongs to the peptidase S46 family.</text>
</comment>
<dbReference type="EMBL" id="UOGD01000335">
    <property type="protein sequence ID" value="VAX26355.1"/>
    <property type="molecule type" value="Genomic_DNA"/>
</dbReference>
<gene>
    <name evidence="7" type="ORF">MNBD_IGNAVI01-1372</name>
</gene>
<evidence type="ECO:0000256" key="1">
    <source>
        <dbReference type="ARBA" id="ARBA00010491"/>
    </source>
</evidence>
<keyword evidence="6" id="KW-0175">Coiled coil</keyword>
<keyword evidence="2" id="KW-0031">Aminopeptidase</keyword>
<proteinExistence type="inferred from homology"/>
<evidence type="ECO:0000313" key="7">
    <source>
        <dbReference type="EMBL" id="VAX26355.1"/>
    </source>
</evidence>
<dbReference type="GO" id="GO:0006508">
    <property type="term" value="P:proteolysis"/>
    <property type="evidence" value="ECO:0007669"/>
    <property type="project" value="UniProtKB-KW"/>
</dbReference>
<dbReference type="InterPro" id="IPR019500">
    <property type="entry name" value="Pep_S46"/>
</dbReference>